<evidence type="ECO:0000259" key="12">
    <source>
        <dbReference type="Pfam" id="PF07715"/>
    </source>
</evidence>
<feature type="domain" description="TonB-dependent receptor plug" evidence="12">
    <location>
        <begin position="59"/>
        <end position="174"/>
    </location>
</feature>
<feature type="signal peptide" evidence="10">
    <location>
        <begin position="1"/>
        <end position="31"/>
    </location>
</feature>
<evidence type="ECO:0000256" key="6">
    <source>
        <dbReference type="ARBA" id="ARBA00023136"/>
    </source>
</evidence>
<feature type="chain" id="PRO_5026671895" evidence="10">
    <location>
        <begin position="32"/>
        <end position="984"/>
    </location>
</feature>
<dbReference type="SUPFAM" id="SSF56935">
    <property type="entry name" value="Porins"/>
    <property type="match status" value="1"/>
</dbReference>
<comment type="caution">
    <text evidence="13">The sequence shown here is derived from an EMBL/GenBank/DDBJ whole genome shotgun (WGS) entry which is preliminary data.</text>
</comment>
<dbReference type="InterPro" id="IPR000531">
    <property type="entry name" value="Beta-barrel_TonB"/>
</dbReference>
<dbReference type="InterPro" id="IPR012910">
    <property type="entry name" value="Plug_dom"/>
</dbReference>
<keyword evidence="3 8" id="KW-1134">Transmembrane beta strand</keyword>
<dbReference type="AlphaFoldDB" id="A0A6L7GGH0"/>
<dbReference type="Gene3D" id="2.40.170.20">
    <property type="entry name" value="TonB-dependent receptor, beta-barrel domain"/>
    <property type="match status" value="1"/>
</dbReference>
<keyword evidence="13" id="KW-0675">Receptor</keyword>
<evidence type="ECO:0000256" key="5">
    <source>
        <dbReference type="ARBA" id="ARBA00023077"/>
    </source>
</evidence>
<dbReference type="PANTHER" id="PTHR47234:SF2">
    <property type="entry name" value="TONB-DEPENDENT RECEPTOR"/>
    <property type="match status" value="1"/>
</dbReference>
<dbReference type="PANTHER" id="PTHR47234">
    <property type="match status" value="1"/>
</dbReference>
<dbReference type="GO" id="GO:0009279">
    <property type="term" value="C:cell outer membrane"/>
    <property type="evidence" value="ECO:0007669"/>
    <property type="project" value="UniProtKB-SubCell"/>
</dbReference>
<evidence type="ECO:0000256" key="3">
    <source>
        <dbReference type="ARBA" id="ARBA00022452"/>
    </source>
</evidence>
<protein>
    <submittedName>
        <fullName evidence="13">TonB-dependent receptor</fullName>
    </submittedName>
</protein>
<dbReference type="InterPro" id="IPR039426">
    <property type="entry name" value="TonB-dep_rcpt-like"/>
</dbReference>
<feature type="domain" description="TonB-dependent receptor-like beta-barrel" evidence="11">
    <location>
        <begin position="392"/>
        <end position="950"/>
    </location>
</feature>
<evidence type="ECO:0000256" key="9">
    <source>
        <dbReference type="RuleBase" id="RU003357"/>
    </source>
</evidence>
<evidence type="ECO:0000256" key="2">
    <source>
        <dbReference type="ARBA" id="ARBA00022448"/>
    </source>
</evidence>
<dbReference type="PROSITE" id="PS52016">
    <property type="entry name" value="TONB_DEPENDENT_REC_3"/>
    <property type="match status" value="1"/>
</dbReference>
<accession>A0A6L7GGH0</accession>
<dbReference type="OrthoDB" id="7614575at2"/>
<evidence type="ECO:0000256" key="7">
    <source>
        <dbReference type="ARBA" id="ARBA00023237"/>
    </source>
</evidence>
<name>A0A6L7GGH0_9SPHN</name>
<keyword evidence="14" id="KW-1185">Reference proteome</keyword>
<evidence type="ECO:0000256" key="8">
    <source>
        <dbReference type="PROSITE-ProRule" id="PRU01360"/>
    </source>
</evidence>
<sequence>MIMNKSTLRRTCAFFALTSGLLGASAASAQSAPVTSDDPETIAAREIVVTGSLIRGTPEDAALPVDVVSSEELTLKGINSPLDFIKELPSVGSVLGDTNQFATTSQGFQGNGSINLRGLGFTRTLVLLNGKRTIQAPGDGFADTNLIPLFALERVEILKDGAAATYGSDAIAGVANFITKTNFAGVEVGGDWTFIDGSDGNYNISAIAGANFGGLNVLVGAGWQHRSELATTERSYTQQEYTENASGYSALATPGLFAVTYLGAGGINTQLRPDRGCAELGGFVTSPVCRFTYIPFDNITEEEDRYQVYAQASADLNDTTRWHASALWAKTDLESLNYSPAFPPTQGPKGSGFISAFTTSPTNPGLPAFLNQVGLPQSGGANGTIVAVTNVYYRPFGFLGNPNDPGRGAGTGLAKNNAWRVNTGLEFDIGSKLVANIDGTYWRSSRDQYAPGIVGSRLQNALNGLGGANCTGTTPGANGCEYFNPFVNAGPSNPTLGIANPFYVAGNENSSDLVSFIQIPNGTFQREEQFVIDAVISGGTGFELPGGEVAFAIGGQYRKNNFITRPLSDTSNLNINPCYREGDRSCVGTVTDGVGPFIFLGGTRPSSLSQEVYAAFAEVQLPILDTLEVSGAIRYEDYGSPIGSTINPKGSFRFEATDFLTVRGSIGTTFRGPLASNVSPNGVTTLQGLTATGGNYKSVDVFGNPALQPETALTYNIGFVVKTGGLTFSADYWTYKFDDQITTTPADAIASLVANGQTSGNAVVNCASPLASLITFTGNQCIQGTTLGLDIARVRTDFVNGPKVTVRGIDLALNYDIDAGFAMVSVGGNATYNMDYKISDFIVNDVLVTPGFDAVGFGNYARDPGTLPEWRANAYVNLNAGGLNLRYSVNYISSVFDERCENRDPCFVFAGGSSNYGVDSGSFVQQDLVANYTLPVTFADVNLTAAVRNIFDREPAQAYLPLGYNPYIGNAIGRNFSLGLKVKY</sequence>
<dbReference type="InterPro" id="IPR036942">
    <property type="entry name" value="Beta-barrel_TonB_sf"/>
</dbReference>
<dbReference type="Gene3D" id="2.170.130.10">
    <property type="entry name" value="TonB-dependent receptor, plug domain"/>
    <property type="match status" value="1"/>
</dbReference>
<evidence type="ECO:0000259" key="11">
    <source>
        <dbReference type="Pfam" id="PF00593"/>
    </source>
</evidence>
<keyword evidence="6 8" id="KW-0472">Membrane</keyword>
<gene>
    <name evidence="13" type="ORF">GRI44_03200</name>
</gene>
<keyword evidence="5 9" id="KW-0798">TonB box</keyword>
<comment type="similarity">
    <text evidence="8 9">Belongs to the TonB-dependent receptor family.</text>
</comment>
<dbReference type="Pfam" id="PF07715">
    <property type="entry name" value="Plug"/>
    <property type="match status" value="1"/>
</dbReference>
<evidence type="ECO:0000256" key="4">
    <source>
        <dbReference type="ARBA" id="ARBA00022692"/>
    </source>
</evidence>
<evidence type="ECO:0000313" key="13">
    <source>
        <dbReference type="EMBL" id="MXP13761.1"/>
    </source>
</evidence>
<dbReference type="InterPro" id="IPR037066">
    <property type="entry name" value="Plug_dom_sf"/>
</dbReference>
<evidence type="ECO:0000256" key="1">
    <source>
        <dbReference type="ARBA" id="ARBA00004571"/>
    </source>
</evidence>
<dbReference type="EMBL" id="WTYU01000001">
    <property type="protein sequence ID" value="MXP13761.1"/>
    <property type="molecule type" value="Genomic_DNA"/>
</dbReference>
<keyword evidence="10" id="KW-0732">Signal</keyword>
<dbReference type="Proteomes" id="UP000473531">
    <property type="component" value="Unassembled WGS sequence"/>
</dbReference>
<comment type="subcellular location">
    <subcellularLocation>
        <location evidence="1 8">Cell outer membrane</location>
        <topology evidence="1 8">Multi-pass membrane protein</topology>
    </subcellularLocation>
</comment>
<dbReference type="Pfam" id="PF00593">
    <property type="entry name" value="TonB_dep_Rec_b-barrel"/>
    <property type="match status" value="1"/>
</dbReference>
<proteinExistence type="inferred from homology"/>
<evidence type="ECO:0000313" key="14">
    <source>
        <dbReference type="Proteomes" id="UP000473531"/>
    </source>
</evidence>
<evidence type="ECO:0000256" key="10">
    <source>
        <dbReference type="SAM" id="SignalP"/>
    </source>
</evidence>
<keyword evidence="2 8" id="KW-0813">Transport</keyword>
<organism evidence="13 14">
    <name type="scientific">Allopontixanthobacter confluentis</name>
    <dbReference type="NCBI Taxonomy" id="1849021"/>
    <lineage>
        <taxon>Bacteria</taxon>
        <taxon>Pseudomonadati</taxon>
        <taxon>Pseudomonadota</taxon>
        <taxon>Alphaproteobacteria</taxon>
        <taxon>Sphingomonadales</taxon>
        <taxon>Erythrobacteraceae</taxon>
        <taxon>Allopontixanthobacter</taxon>
    </lineage>
</organism>
<keyword evidence="7 8" id="KW-0998">Cell outer membrane</keyword>
<keyword evidence="4 8" id="KW-0812">Transmembrane</keyword>
<reference evidence="13 14" key="1">
    <citation type="submission" date="2019-12" db="EMBL/GenBank/DDBJ databases">
        <title>Genomic-based taxomic classification of the family Erythrobacteraceae.</title>
        <authorList>
            <person name="Xu L."/>
        </authorList>
    </citation>
    <scope>NUCLEOTIDE SEQUENCE [LARGE SCALE GENOMIC DNA]</scope>
    <source>
        <strain evidence="13 14">KCTC 52259</strain>
    </source>
</reference>